<keyword evidence="3" id="KW-1185">Reference proteome</keyword>
<organism evidence="2 3">
    <name type="scientific">Thelonectria olida</name>
    <dbReference type="NCBI Taxonomy" id="1576542"/>
    <lineage>
        <taxon>Eukaryota</taxon>
        <taxon>Fungi</taxon>
        <taxon>Dikarya</taxon>
        <taxon>Ascomycota</taxon>
        <taxon>Pezizomycotina</taxon>
        <taxon>Sordariomycetes</taxon>
        <taxon>Hypocreomycetidae</taxon>
        <taxon>Hypocreales</taxon>
        <taxon>Nectriaceae</taxon>
        <taxon>Thelonectria</taxon>
    </lineage>
</organism>
<evidence type="ECO:0000313" key="2">
    <source>
        <dbReference type="EMBL" id="KAH6885325.1"/>
    </source>
</evidence>
<reference evidence="2 3" key="1">
    <citation type="journal article" date="2021" name="Nat. Commun.">
        <title>Genetic determinants of endophytism in the Arabidopsis root mycobiome.</title>
        <authorList>
            <person name="Mesny F."/>
            <person name="Miyauchi S."/>
            <person name="Thiergart T."/>
            <person name="Pickel B."/>
            <person name="Atanasova L."/>
            <person name="Karlsson M."/>
            <person name="Huettel B."/>
            <person name="Barry K.W."/>
            <person name="Haridas S."/>
            <person name="Chen C."/>
            <person name="Bauer D."/>
            <person name="Andreopoulos W."/>
            <person name="Pangilinan J."/>
            <person name="LaButti K."/>
            <person name="Riley R."/>
            <person name="Lipzen A."/>
            <person name="Clum A."/>
            <person name="Drula E."/>
            <person name="Henrissat B."/>
            <person name="Kohler A."/>
            <person name="Grigoriev I.V."/>
            <person name="Martin F.M."/>
            <person name="Hacquard S."/>
        </authorList>
    </citation>
    <scope>NUCLEOTIDE SEQUENCE [LARGE SCALE GENOMIC DNA]</scope>
    <source>
        <strain evidence="2 3">MPI-CAGE-CH-0241</strain>
    </source>
</reference>
<dbReference type="OrthoDB" id="2898509at2759"/>
<dbReference type="Proteomes" id="UP000777438">
    <property type="component" value="Unassembled WGS sequence"/>
</dbReference>
<dbReference type="InterPro" id="IPR036291">
    <property type="entry name" value="NAD(P)-bd_dom_sf"/>
</dbReference>
<dbReference type="PANTHER" id="PTHR47534:SF3">
    <property type="entry name" value="ALCOHOL DEHYDROGENASE-LIKE C-TERMINAL DOMAIN-CONTAINING PROTEIN"/>
    <property type="match status" value="1"/>
</dbReference>
<proteinExistence type="predicted"/>
<comment type="caution">
    <text evidence="2">The sequence shown here is derived from an EMBL/GenBank/DDBJ whole genome shotgun (WGS) entry which is preliminary data.</text>
</comment>
<dbReference type="SUPFAM" id="SSF51735">
    <property type="entry name" value="NAD(P)-binding Rossmann-fold domains"/>
    <property type="match status" value="1"/>
</dbReference>
<dbReference type="GO" id="GO:0016491">
    <property type="term" value="F:oxidoreductase activity"/>
    <property type="evidence" value="ECO:0007669"/>
    <property type="project" value="UniProtKB-KW"/>
</dbReference>
<gene>
    <name evidence="2" type="ORF">B0T10DRAFT_492436</name>
</gene>
<dbReference type="Pfam" id="PF00106">
    <property type="entry name" value="adh_short"/>
    <property type="match status" value="1"/>
</dbReference>
<dbReference type="InterPro" id="IPR052228">
    <property type="entry name" value="Sec_Metab_Biosynth_Oxidored"/>
</dbReference>
<evidence type="ECO:0000313" key="3">
    <source>
        <dbReference type="Proteomes" id="UP000777438"/>
    </source>
</evidence>
<keyword evidence="1" id="KW-0560">Oxidoreductase</keyword>
<dbReference type="Gene3D" id="3.40.50.720">
    <property type="entry name" value="NAD(P)-binding Rossmann-like Domain"/>
    <property type="match status" value="1"/>
</dbReference>
<sequence>MVSLSKVRESNLQAPSALPAGLVAVFAGGTAGIGEMAMKAFTKHTLKPTVYFIGRSQEAADRLLRELKTLNPEGVYHFIKTDLSLLKNVDEVCRDIRNKEKTINVLFMTQGTLNTSTTTEEGLRTIIALTLYSRTRMTVNLLPAIQQAPSVRRVITVLAGTKEGALSVDDIPGNNVGITKTRGHGCSVLTLSLEEMSRQYPEVSFIHNFPGSVDTGIIRPGDGIMLRSIGVGFRVVMNALNKFLPEEEVGERHAFFCLSGRYPPKHLGEGMQGVPSDAIAAGADGKSGSGFYSLDWDGESASDEVVEMLDKYRAEGMVGKVWEHLEGEFKRITGTTSI</sequence>
<accession>A0A9P8W027</accession>
<dbReference type="AlphaFoldDB" id="A0A9P8W027"/>
<dbReference type="PANTHER" id="PTHR47534">
    <property type="entry name" value="YALI0E05731P"/>
    <property type="match status" value="1"/>
</dbReference>
<name>A0A9P8W027_9HYPO</name>
<evidence type="ECO:0000256" key="1">
    <source>
        <dbReference type="ARBA" id="ARBA00023002"/>
    </source>
</evidence>
<dbReference type="InterPro" id="IPR002347">
    <property type="entry name" value="SDR_fam"/>
</dbReference>
<dbReference type="EMBL" id="JAGPYM010000018">
    <property type="protein sequence ID" value="KAH6885325.1"/>
    <property type="molecule type" value="Genomic_DNA"/>
</dbReference>
<protein>
    <submittedName>
        <fullName evidence="2">Uncharacterized protein</fullName>
    </submittedName>
</protein>